<evidence type="ECO:0000259" key="1">
    <source>
        <dbReference type="PROSITE" id="PS51208"/>
    </source>
</evidence>
<name>H0F397_9BURK</name>
<dbReference type="Pfam" id="PF03797">
    <property type="entry name" value="Autotransporter"/>
    <property type="match status" value="1"/>
</dbReference>
<dbReference type="PROSITE" id="PS51208">
    <property type="entry name" value="AUTOTRANSPORTER"/>
    <property type="match status" value="1"/>
</dbReference>
<accession>H0F397</accession>
<dbReference type="InterPro" id="IPR036709">
    <property type="entry name" value="Autotransporte_beta_dom_sf"/>
</dbReference>
<reference evidence="2 3" key="1">
    <citation type="journal article" date="2012" name="J. Bacteriol.">
        <title>Genome sequence of the highly efficient arsenite-oxidizing bacterium Achromobacter arsenitoxydans SY8.</title>
        <authorList>
            <person name="Li X."/>
            <person name="Hu Y."/>
            <person name="Gong J."/>
            <person name="Lin Y."/>
            <person name="Johnstone L."/>
            <person name="Rensing C."/>
            <person name="Wang G."/>
        </authorList>
    </citation>
    <scope>NUCLEOTIDE SEQUENCE [LARGE SCALE GENOMIC DNA]</scope>
    <source>
        <strain evidence="2 3">SY8</strain>
    </source>
</reference>
<sequence length="746" mass="74100">MVYAVAERNPVAAGGNGGKGATFAQSTPSSNAGLIVGGGGGAGGSVSWIFSTPPSTGVATSIRGGNGGTGAELAVANMAFTNSGQIWGGGGGSAGTGSDGGAMTTFGYSGSGGTGLVVTSNGATVTNAGIIHGGNAGTGTLLSLGGNGVRVTGDLGTIIQAGTIAGGLNNDGVNRNEAVLINGQGNTLTLHPTSITSGNVIFNGADNRLQIGTGSAATAAVDGSVSLGANGVFQVRATPAAFDRLNVTGNAVVNQARVDVQAAPGAYSETFSQIILHADGTLTGTRFTGVTSNLAYLTPTLSYSADDRDVTLMVTRAPSPVTPEVPPVTPEVPPVTPEIPPVTPEVPPVAPPVAPVAPPAKIRFADLVNGSNGRAVADAAETLRAGHAVYDAAIGLPKGAPQAFFAGLSGEMHAGVSSGLSSLSSTVRNVPLNQLRGNLNAGFAPGAPTAAAGSSDAAPSAAALPSSLARPAWAQIVGNWQRIGATGDTSAMRQHTGGVFVGADHGVGNGWRLGGALGYTDSKQRVDDLASKADVSSYSAVIYGGKAIALGAGKLNVMAGASYTWHDIATERRINGGGLDQTLNSDYGGNTTQLFSEVGYAFGIASGLTLEPYAGVAWAGQRTRGFSESGGSAALSGESTRNNTTTTTLGLRATQDVTLGALAGAVSGGLSWRHAFGDLRPESRLAFDAGDSFTVTGAPIARDAALVEAGFDARISRTATLGLAYAGQFGSGNRDQTASVNLRWAF</sequence>
<keyword evidence="3" id="KW-1185">Reference proteome</keyword>
<dbReference type="PATRIC" id="fig|477184.5.peg.1224"/>
<dbReference type="Gene3D" id="2.40.128.130">
    <property type="entry name" value="Autotransporter beta-domain"/>
    <property type="match status" value="1"/>
</dbReference>
<comment type="caution">
    <text evidence="2">The sequence shown here is derived from an EMBL/GenBank/DDBJ whole genome shotgun (WGS) entry which is preliminary data.</text>
</comment>
<dbReference type="eggNOG" id="COG4625">
    <property type="taxonomic scope" value="Bacteria"/>
</dbReference>
<protein>
    <submittedName>
        <fullName evidence="2">Autotransporter</fullName>
    </submittedName>
</protein>
<dbReference type="AlphaFoldDB" id="H0F397"/>
<organism evidence="2 3">
    <name type="scientific">Achromobacter arsenitoxydans SY8</name>
    <dbReference type="NCBI Taxonomy" id="477184"/>
    <lineage>
        <taxon>Bacteria</taxon>
        <taxon>Pseudomonadati</taxon>
        <taxon>Pseudomonadota</taxon>
        <taxon>Betaproteobacteria</taxon>
        <taxon>Burkholderiales</taxon>
        <taxon>Alcaligenaceae</taxon>
        <taxon>Achromobacter</taxon>
    </lineage>
</organism>
<dbReference type="SUPFAM" id="SSF103515">
    <property type="entry name" value="Autotransporter"/>
    <property type="match status" value="1"/>
</dbReference>
<dbReference type="STRING" id="477184.KYC_06181"/>
<dbReference type="InterPro" id="IPR005546">
    <property type="entry name" value="Autotransporte_beta"/>
</dbReference>
<dbReference type="EMBL" id="AGUF01000028">
    <property type="protein sequence ID" value="EHK67303.1"/>
    <property type="molecule type" value="Genomic_DNA"/>
</dbReference>
<evidence type="ECO:0000313" key="2">
    <source>
        <dbReference type="EMBL" id="EHK67303.1"/>
    </source>
</evidence>
<feature type="domain" description="Autotransporter" evidence="1">
    <location>
        <begin position="465"/>
        <end position="746"/>
    </location>
</feature>
<dbReference type="GO" id="GO:0019867">
    <property type="term" value="C:outer membrane"/>
    <property type="evidence" value="ECO:0007669"/>
    <property type="project" value="InterPro"/>
</dbReference>
<dbReference type="eggNOG" id="COG3468">
    <property type="taxonomic scope" value="Bacteria"/>
</dbReference>
<dbReference type="InterPro" id="IPR006315">
    <property type="entry name" value="OM_autotransptr_brl_dom"/>
</dbReference>
<proteinExistence type="predicted"/>
<dbReference type="SMART" id="SM00869">
    <property type="entry name" value="Autotransporter"/>
    <property type="match status" value="1"/>
</dbReference>
<dbReference type="Proteomes" id="UP000003113">
    <property type="component" value="Unassembled WGS sequence"/>
</dbReference>
<gene>
    <name evidence="2" type="ORF">KYC_06181</name>
</gene>
<dbReference type="NCBIfam" id="TIGR01414">
    <property type="entry name" value="autotrans_barl"/>
    <property type="match status" value="1"/>
</dbReference>
<evidence type="ECO:0000313" key="3">
    <source>
        <dbReference type="Proteomes" id="UP000003113"/>
    </source>
</evidence>